<reference evidence="2 3" key="1">
    <citation type="submission" date="2018-02" db="EMBL/GenBank/DDBJ databases">
        <title>The genomes of Aspergillus section Nigri reveals drivers in fungal speciation.</title>
        <authorList>
            <consortium name="DOE Joint Genome Institute"/>
            <person name="Vesth T.C."/>
            <person name="Nybo J."/>
            <person name="Theobald S."/>
            <person name="Brandl J."/>
            <person name="Frisvad J.C."/>
            <person name="Nielsen K.F."/>
            <person name="Lyhne E.K."/>
            <person name="Kogle M.E."/>
            <person name="Kuo A."/>
            <person name="Riley R."/>
            <person name="Clum A."/>
            <person name="Nolan M."/>
            <person name="Lipzen A."/>
            <person name="Salamov A."/>
            <person name="Henrissat B."/>
            <person name="Wiebenga A."/>
            <person name="De vries R.P."/>
            <person name="Grigoriev I.V."/>
            <person name="Mortensen U.H."/>
            <person name="Andersen M.R."/>
            <person name="Baker S.E."/>
        </authorList>
    </citation>
    <scope>NUCLEOTIDE SEQUENCE [LARGE SCALE GENOMIC DNA]</scope>
    <source>
        <strain evidence="2 3">CBS 121057</strain>
    </source>
</reference>
<proteinExistence type="predicted"/>
<keyword evidence="3" id="KW-1185">Reference proteome</keyword>
<name>A0A319DSA5_ASPSB</name>
<feature type="transmembrane region" description="Helical" evidence="1">
    <location>
        <begin position="89"/>
        <end position="110"/>
    </location>
</feature>
<dbReference type="AlphaFoldDB" id="A0A319DSA5"/>
<dbReference type="Proteomes" id="UP000248423">
    <property type="component" value="Unassembled WGS sequence"/>
</dbReference>
<gene>
    <name evidence="2" type="ORF">BO78DRAFT_401969</name>
</gene>
<dbReference type="EMBL" id="KZ826444">
    <property type="protein sequence ID" value="PYI00577.1"/>
    <property type="molecule type" value="Genomic_DNA"/>
</dbReference>
<dbReference type="VEuPathDB" id="FungiDB:BO78DRAFT_401969"/>
<evidence type="ECO:0000256" key="1">
    <source>
        <dbReference type="SAM" id="Phobius"/>
    </source>
</evidence>
<keyword evidence="1" id="KW-0472">Membrane</keyword>
<evidence type="ECO:0000313" key="2">
    <source>
        <dbReference type="EMBL" id="PYI00577.1"/>
    </source>
</evidence>
<sequence length="112" mass="13000">MVTYTVLAKRTTDIPSHAKIVIQSVVCALLTFQRSRGNSDIKMWMQIFSAVRYLASNPKRYAFTIFSVVCFLHDDHLTFHAKHEGSRLMLLKCNMLFIFRLIMYSIYSAICL</sequence>
<keyword evidence="1" id="KW-1133">Transmembrane helix</keyword>
<evidence type="ECO:0000313" key="3">
    <source>
        <dbReference type="Proteomes" id="UP000248423"/>
    </source>
</evidence>
<accession>A0A319DSA5</accession>
<protein>
    <submittedName>
        <fullName evidence="2">Uncharacterized protein</fullName>
    </submittedName>
</protein>
<keyword evidence="1" id="KW-0812">Transmembrane</keyword>
<organism evidence="2 3">
    <name type="scientific">Aspergillus sclerotiicarbonarius (strain CBS 121057 / IBT 28362)</name>
    <dbReference type="NCBI Taxonomy" id="1448318"/>
    <lineage>
        <taxon>Eukaryota</taxon>
        <taxon>Fungi</taxon>
        <taxon>Dikarya</taxon>
        <taxon>Ascomycota</taxon>
        <taxon>Pezizomycotina</taxon>
        <taxon>Eurotiomycetes</taxon>
        <taxon>Eurotiomycetidae</taxon>
        <taxon>Eurotiales</taxon>
        <taxon>Aspergillaceae</taxon>
        <taxon>Aspergillus</taxon>
        <taxon>Aspergillus subgen. Circumdati</taxon>
    </lineage>
</organism>